<evidence type="ECO:0000256" key="2">
    <source>
        <dbReference type="SAM" id="Phobius"/>
    </source>
</evidence>
<dbReference type="Gene3D" id="1.20.5.510">
    <property type="entry name" value="Single helix bin"/>
    <property type="match status" value="1"/>
</dbReference>
<feature type="compositionally biased region" description="Polar residues" evidence="1">
    <location>
        <begin position="313"/>
        <end position="324"/>
    </location>
</feature>
<evidence type="ECO:0008006" key="6">
    <source>
        <dbReference type="Google" id="ProtNLM"/>
    </source>
</evidence>
<proteinExistence type="predicted"/>
<reference evidence="4 5" key="1">
    <citation type="journal article" date="2020" name="ISME J.">
        <title>Uncovering the hidden diversity of litter-decomposition mechanisms in mushroom-forming fungi.</title>
        <authorList>
            <person name="Floudas D."/>
            <person name="Bentzer J."/>
            <person name="Ahren D."/>
            <person name="Johansson T."/>
            <person name="Persson P."/>
            <person name="Tunlid A."/>
        </authorList>
    </citation>
    <scope>NUCLEOTIDE SEQUENCE [LARGE SCALE GENOMIC DNA]</scope>
    <source>
        <strain evidence="4 5">CBS 146.42</strain>
    </source>
</reference>
<evidence type="ECO:0000313" key="4">
    <source>
        <dbReference type="EMBL" id="KAF5357921.1"/>
    </source>
</evidence>
<keyword evidence="2" id="KW-0472">Membrane</keyword>
<keyword evidence="2" id="KW-1133">Transmembrane helix</keyword>
<keyword evidence="2" id="KW-0812">Transmembrane</keyword>
<accession>A0A8H5LHT7</accession>
<protein>
    <recommendedName>
        <fullName evidence="6">Transmembrane protein</fullName>
    </recommendedName>
</protein>
<feature type="chain" id="PRO_5034347500" description="Transmembrane protein" evidence="3">
    <location>
        <begin position="18"/>
        <end position="345"/>
    </location>
</feature>
<dbReference type="EMBL" id="JAACJO010000005">
    <property type="protein sequence ID" value="KAF5357921.1"/>
    <property type="molecule type" value="Genomic_DNA"/>
</dbReference>
<keyword evidence="5" id="KW-1185">Reference proteome</keyword>
<dbReference type="PANTHER" id="PTHR16861:SF7">
    <property type="entry name" value="MEMBRANE ANCHOR OPY2 N-TERMINAL DOMAIN-CONTAINING PROTEIN"/>
    <property type="match status" value="1"/>
</dbReference>
<comment type="caution">
    <text evidence="4">The sequence shown here is derived from an EMBL/GenBank/DDBJ whole genome shotgun (WGS) entry which is preliminary data.</text>
</comment>
<evidence type="ECO:0000256" key="1">
    <source>
        <dbReference type="SAM" id="MobiDB-lite"/>
    </source>
</evidence>
<organism evidence="4 5">
    <name type="scientific">Leucocoprinus leucothites</name>
    <dbReference type="NCBI Taxonomy" id="201217"/>
    <lineage>
        <taxon>Eukaryota</taxon>
        <taxon>Fungi</taxon>
        <taxon>Dikarya</taxon>
        <taxon>Basidiomycota</taxon>
        <taxon>Agaricomycotina</taxon>
        <taxon>Agaricomycetes</taxon>
        <taxon>Agaricomycetidae</taxon>
        <taxon>Agaricales</taxon>
        <taxon>Agaricineae</taxon>
        <taxon>Agaricaceae</taxon>
        <taxon>Leucocoprinus</taxon>
    </lineage>
</organism>
<dbReference type="Proteomes" id="UP000559027">
    <property type="component" value="Unassembled WGS sequence"/>
</dbReference>
<evidence type="ECO:0000313" key="5">
    <source>
        <dbReference type="Proteomes" id="UP000559027"/>
    </source>
</evidence>
<dbReference type="OrthoDB" id="2576311at2759"/>
<feature type="signal peptide" evidence="3">
    <location>
        <begin position="1"/>
        <end position="17"/>
    </location>
</feature>
<feature type="region of interest" description="Disordered" evidence="1">
    <location>
        <begin position="237"/>
        <end position="345"/>
    </location>
</feature>
<name>A0A8H5LHT7_9AGAR</name>
<gene>
    <name evidence="4" type="ORF">D9756_001430</name>
</gene>
<dbReference type="AlphaFoldDB" id="A0A8H5LHT7"/>
<feature type="compositionally biased region" description="Polar residues" evidence="1">
    <location>
        <begin position="256"/>
        <end position="278"/>
    </location>
</feature>
<feature type="compositionally biased region" description="Polar residues" evidence="1">
    <location>
        <begin position="237"/>
        <end position="247"/>
    </location>
</feature>
<evidence type="ECO:0000256" key="3">
    <source>
        <dbReference type="SAM" id="SignalP"/>
    </source>
</evidence>
<feature type="transmembrane region" description="Helical" evidence="2">
    <location>
        <begin position="203"/>
        <end position="228"/>
    </location>
</feature>
<dbReference type="PANTHER" id="PTHR16861">
    <property type="entry name" value="GLYCOPROTEIN 38"/>
    <property type="match status" value="1"/>
</dbReference>
<sequence length="345" mass="35625">MAVLAYLAIAFLPGVLSQAISNAFCTVSSLTWTYNSLSQSPCEVAANLAGVCNGGVFTLDSLDPGFVYLGPSKIVANSCRCSTVYYSMLSACAACQGNSWIGWAQYSANCTTVYDAKFPQPFPSGITVPAWAYADIAASNNFSLAVAQSLESRPDSSAFPSSTSGFSFPTGGSSFSYTAGNTGLPTFTPVSNPNSSNSSSSNAGAIAGGVIGGVVGLALVAGLAFFFLRRRREATQPASSAFSTTPYTPAPYNPDSAPNMSYTPDASTAYAPSQTQPQRLYDPSDPSTFPTTPAPVPTSPYSTTYTPPPASAQYNPFQGSSPQVAQPHMPPAPGPAGHYTGAPEL</sequence>
<keyword evidence="3" id="KW-0732">Signal</keyword>